<organism evidence="1 3">
    <name type="scientific">Mus musculus</name>
    <name type="common">Mouse</name>
    <dbReference type="NCBI Taxonomy" id="10090"/>
    <lineage>
        <taxon>Eukaryota</taxon>
        <taxon>Metazoa</taxon>
        <taxon>Chordata</taxon>
        <taxon>Craniata</taxon>
        <taxon>Vertebrata</taxon>
        <taxon>Euteleostomi</taxon>
        <taxon>Mammalia</taxon>
        <taxon>Eutheria</taxon>
        <taxon>Euarchontoglires</taxon>
        <taxon>Glires</taxon>
        <taxon>Rodentia</taxon>
        <taxon>Myomorpha</taxon>
        <taxon>Muroidea</taxon>
        <taxon>Muridae</taxon>
        <taxon>Murinae</taxon>
        <taxon>Mus</taxon>
        <taxon>Mus</taxon>
    </lineage>
</organism>
<evidence type="ECO:0000313" key="2">
    <source>
        <dbReference type="MGI" id="MGI:109501"/>
    </source>
</evidence>
<dbReference type="Ensembl" id="ENSMUST00000142096.2">
    <property type="protein sequence ID" value="ENSMUSP00000119735.2"/>
    <property type="gene ID" value="ENSMUSG00000026853.16"/>
</dbReference>
<reference evidence="1" key="3">
    <citation type="submission" date="2025-08" db="UniProtKB">
        <authorList>
            <consortium name="Ensembl"/>
        </authorList>
    </citation>
    <scope>IDENTIFICATION</scope>
    <source>
        <strain evidence="1">C57BL/6J</strain>
    </source>
</reference>
<dbReference type="VEuPathDB" id="HostDB:ENSMUSG00000026853"/>
<accession>B7ZDD9</accession>
<dbReference type="Antibodypedia" id="17825">
    <property type="antibodies" value="238 antibodies from 30 providers"/>
</dbReference>
<sequence>MLAFAARTVAVYPAVNWTALSDTGLAAKTEILLRVLAAPETLLQVVPPSVTLWDHLTA</sequence>
<name>B7ZDD9_MOUSE</name>
<dbReference type="SMR" id="B7ZDD9"/>
<evidence type="ECO:0000313" key="3">
    <source>
        <dbReference type="Proteomes" id="UP000000589"/>
    </source>
</evidence>
<dbReference type="ExpressionAtlas" id="B7ZDD9">
    <property type="expression patterns" value="baseline and differential"/>
</dbReference>
<dbReference type="MGI" id="MGI:109501">
    <property type="gene designation" value="Crat"/>
</dbReference>
<dbReference type="Proteomes" id="UP000000589">
    <property type="component" value="Chromosome 2"/>
</dbReference>
<dbReference type="AlphaFoldDB" id="B7ZDD9"/>
<gene>
    <name evidence="1 2" type="primary">Crat</name>
</gene>
<dbReference type="AGR" id="MGI:109501"/>
<protein>
    <submittedName>
        <fullName evidence="1">Carnitine acetyltransferase</fullName>
    </submittedName>
</protein>
<keyword evidence="3" id="KW-1185">Reference proteome</keyword>
<dbReference type="GeneTree" id="ENSGT01150000286917"/>
<reference evidence="1 3" key="1">
    <citation type="journal article" date="2009" name="PLoS Biol.">
        <title>Lineage-specific biology revealed by a finished genome assembly of the mouse.</title>
        <authorList>
            <consortium name="Mouse Genome Sequencing Consortium"/>
            <person name="Church D.M."/>
            <person name="Goodstadt L."/>
            <person name="Hillier L.W."/>
            <person name="Zody M.C."/>
            <person name="Goldstein S."/>
            <person name="She X."/>
            <person name="Bult C.J."/>
            <person name="Agarwala R."/>
            <person name="Cherry J.L."/>
            <person name="DiCuccio M."/>
            <person name="Hlavina W."/>
            <person name="Kapustin Y."/>
            <person name="Meric P."/>
            <person name="Maglott D."/>
            <person name="Birtle Z."/>
            <person name="Marques A.C."/>
            <person name="Graves T."/>
            <person name="Zhou S."/>
            <person name="Teague B."/>
            <person name="Potamousis K."/>
            <person name="Churas C."/>
            <person name="Place M."/>
            <person name="Herschleb J."/>
            <person name="Runnheim R."/>
            <person name="Forrest D."/>
            <person name="Amos-Landgraf J."/>
            <person name="Schwartz D.C."/>
            <person name="Cheng Z."/>
            <person name="Lindblad-Toh K."/>
            <person name="Eichler E.E."/>
            <person name="Ponting C.P."/>
        </authorList>
    </citation>
    <scope>NUCLEOTIDE SEQUENCE [LARGE SCALE GENOMIC DNA]</scope>
    <source>
        <strain evidence="1 3">C57BL/6J</strain>
    </source>
</reference>
<dbReference type="HOGENOM" id="CLU_2978540_0_0_1"/>
<dbReference type="Bgee" id="ENSMUSG00000026853">
    <property type="expression patterns" value="Expressed in hindlimb stylopod muscle and 274 other cell types or tissues"/>
</dbReference>
<reference evidence="1 3" key="2">
    <citation type="journal article" date="2011" name="PLoS Biol.">
        <title>Modernizing reference genome assemblies.</title>
        <authorList>
            <person name="Church D.M."/>
            <person name="Schneider V.A."/>
            <person name="Graves T."/>
            <person name="Auger K."/>
            <person name="Cunningham F."/>
            <person name="Bouk N."/>
            <person name="Chen H.C."/>
            <person name="Agarwala R."/>
            <person name="McLaren W.M."/>
            <person name="Ritchie G.R."/>
            <person name="Albracht D."/>
            <person name="Kremitzki M."/>
            <person name="Rock S."/>
            <person name="Kotkiewicz H."/>
            <person name="Kremitzki C."/>
            <person name="Wollam A."/>
            <person name="Trani L."/>
            <person name="Fulton L."/>
            <person name="Fulton R."/>
            <person name="Matthews L."/>
            <person name="Whitehead S."/>
            <person name="Chow W."/>
            <person name="Torrance J."/>
            <person name="Dunn M."/>
            <person name="Harden G."/>
            <person name="Threadgold G."/>
            <person name="Wood J."/>
            <person name="Collins J."/>
            <person name="Heath P."/>
            <person name="Griffiths G."/>
            <person name="Pelan S."/>
            <person name="Grafham D."/>
            <person name="Eichler E.E."/>
            <person name="Weinstock G."/>
            <person name="Mardis E.R."/>
            <person name="Wilson R.K."/>
            <person name="Howe K."/>
            <person name="Flicek P."/>
            <person name="Hubbard T."/>
        </authorList>
    </citation>
    <scope>NUCLEOTIDE SEQUENCE [LARGE SCALE GENOMIC DNA]</scope>
    <source>
        <strain evidence="1 3">C57BL/6J</strain>
    </source>
</reference>
<evidence type="ECO:0000313" key="1">
    <source>
        <dbReference type="Ensembl" id="ENSMUSP00000119735.2"/>
    </source>
</evidence>
<proteinExistence type="predicted"/>
<reference evidence="1" key="4">
    <citation type="submission" date="2025-09" db="UniProtKB">
        <authorList>
            <consortium name="Ensembl"/>
        </authorList>
    </citation>
    <scope>IDENTIFICATION</scope>
    <source>
        <strain evidence="1">C57BL/6J</strain>
    </source>
</reference>